<feature type="transmembrane region" description="Helical" evidence="1">
    <location>
        <begin position="122"/>
        <end position="144"/>
    </location>
</feature>
<accession>L0K7V3</accession>
<dbReference type="EMBL" id="CP003359">
    <property type="protein sequence ID" value="AGB41106.1"/>
    <property type="molecule type" value="Genomic_DNA"/>
</dbReference>
<dbReference type="Pfam" id="PF09997">
    <property type="entry name" value="DUF2238"/>
    <property type="match status" value="1"/>
</dbReference>
<dbReference type="OrthoDB" id="2942551at2"/>
<name>L0K7V3_HALHC</name>
<dbReference type="KEGG" id="hhl:Halha_1157"/>
<feature type="transmembrane region" description="Helical" evidence="1">
    <location>
        <begin position="7"/>
        <end position="27"/>
    </location>
</feature>
<keyword evidence="3" id="KW-1185">Reference proteome</keyword>
<dbReference type="Proteomes" id="UP000010880">
    <property type="component" value="Chromosome"/>
</dbReference>
<dbReference type="STRING" id="748449.Halha_1157"/>
<feature type="transmembrane region" description="Helical" evidence="1">
    <location>
        <begin position="58"/>
        <end position="77"/>
    </location>
</feature>
<dbReference type="AlphaFoldDB" id="L0K7V3"/>
<dbReference type="RefSeq" id="WP_015326831.1">
    <property type="nucleotide sequence ID" value="NC_019978.1"/>
</dbReference>
<keyword evidence="1" id="KW-0472">Membrane</keyword>
<organism evidence="2 3">
    <name type="scientific">Halobacteroides halobius (strain ATCC 35273 / DSM 5150 / MD-1)</name>
    <dbReference type="NCBI Taxonomy" id="748449"/>
    <lineage>
        <taxon>Bacteria</taxon>
        <taxon>Bacillati</taxon>
        <taxon>Bacillota</taxon>
        <taxon>Clostridia</taxon>
        <taxon>Halanaerobiales</taxon>
        <taxon>Halobacteroidaceae</taxon>
        <taxon>Halobacteroides</taxon>
    </lineage>
</organism>
<feature type="transmembrane region" description="Helical" evidence="1">
    <location>
        <begin position="89"/>
        <end position="110"/>
    </location>
</feature>
<keyword evidence="1" id="KW-1133">Transmembrane helix</keyword>
<feature type="transmembrane region" description="Helical" evidence="1">
    <location>
        <begin position="33"/>
        <end position="51"/>
    </location>
</feature>
<gene>
    <name evidence="2" type="ordered locus">Halha_1157</name>
</gene>
<dbReference type="InterPro" id="IPR014509">
    <property type="entry name" value="YjdF-like"/>
</dbReference>
<feature type="transmembrane region" description="Helical" evidence="1">
    <location>
        <begin position="164"/>
        <end position="182"/>
    </location>
</feature>
<reference evidence="3" key="1">
    <citation type="submission" date="2012-02" db="EMBL/GenBank/DDBJ databases">
        <title>The complete genome of Halobacteroides halobius DSM 5150.</title>
        <authorList>
            <person name="Lucas S."/>
            <person name="Copeland A."/>
            <person name="Lapidus A."/>
            <person name="Glavina del Rio T."/>
            <person name="Dalin E."/>
            <person name="Tice H."/>
            <person name="Bruce D."/>
            <person name="Goodwin L."/>
            <person name="Pitluck S."/>
            <person name="Peters L."/>
            <person name="Mikhailova N."/>
            <person name="Gu W."/>
            <person name="Kyrpides N."/>
            <person name="Mavromatis K."/>
            <person name="Ivanova N."/>
            <person name="Brettin T."/>
            <person name="Detter J.C."/>
            <person name="Han C."/>
            <person name="Larimer F."/>
            <person name="Land M."/>
            <person name="Hauser L."/>
            <person name="Markowitz V."/>
            <person name="Cheng J.-F."/>
            <person name="Hugenholtz P."/>
            <person name="Woyke T."/>
            <person name="Wu D."/>
            <person name="Tindall B."/>
            <person name="Pomrenke H."/>
            <person name="Brambilla E."/>
            <person name="Klenk H.-P."/>
            <person name="Eisen J.A."/>
        </authorList>
    </citation>
    <scope>NUCLEOTIDE SEQUENCE [LARGE SCALE GENOMIC DNA]</scope>
    <source>
        <strain evidence="3">ATCC 35273 / DSM 5150 / MD-1</strain>
    </source>
</reference>
<proteinExistence type="predicted"/>
<protein>
    <submittedName>
        <fullName evidence="2">Uncharacterized protein</fullName>
    </submittedName>
</protein>
<keyword evidence="1" id="KW-0812">Transmembrane</keyword>
<evidence type="ECO:0000256" key="1">
    <source>
        <dbReference type="SAM" id="Phobius"/>
    </source>
</evidence>
<evidence type="ECO:0000313" key="2">
    <source>
        <dbReference type="EMBL" id="AGB41106.1"/>
    </source>
</evidence>
<dbReference type="eggNOG" id="ENOG5032VCG">
    <property type="taxonomic scope" value="Bacteria"/>
</dbReference>
<evidence type="ECO:0000313" key="3">
    <source>
        <dbReference type="Proteomes" id="UP000010880"/>
    </source>
</evidence>
<dbReference type="HOGENOM" id="CLU_122748_0_0_9"/>
<sequence length="183" mass="21072">MSNNKKVRIILIISFLIIQFTILTALIKNNKYHYIGSVISTTTFFVTYTVIEIKYNLYLGNYIRSLIILAILAHNFLGKYLQLYIKLSYFDFLLHIFGIYTFTLFFYSLITETINKSSSQSYNFIFLISLGTSLGACFEIIEYLLDIVLKPKIPFQFSLIDTNLDLIADLLGALLAAIHLTLF</sequence>